<keyword evidence="5" id="KW-0378">Hydrolase</keyword>
<evidence type="ECO:0000259" key="3">
    <source>
        <dbReference type="Pfam" id="PF21307"/>
    </source>
</evidence>
<evidence type="ECO:0000259" key="2">
    <source>
        <dbReference type="Pfam" id="PF14498"/>
    </source>
</evidence>
<dbReference type="PANTHER" id="PTHR31084">
    <property type="entry name" value="ALPHA-L-FUCOSIDASE 2"/>
    <property type="match status" value="1"/>
</dbReference>
<proteinExistence type="predicted"/>
<dbReference type="Gene3D" id="2.70.98.50">
    <property type="entry name" value="putative glycoside hydrolase family protein from bacillus halodurans"/>
    <property type="match status" value="1"/>
</dbReference>
<dbReference type="Gene3D" id="2.60.40.1180">
    <property type="entry name" value="Golgi alpha-mannosidase II"/>
    <property type="match status" value="1"/>
</dbReference>
<dbReference type="SUPFAM" id="SSF48208">
    <property type="entry name" value="Six-hairpin glycosidases"/>
    <property type="match status" value="1"/>
</dbReference>
<evidence type="ECO:0000313" key="6">
    <source>
        <dbReference type="Proteomes" id="UP000290218"/>
    </source>
</evidence>
<dbReference type="GO" id="GO:0004560">
    <property type="term" value="F:alpha-L-fucosidase activity"/>
    <property type="evidence" value="ECO:0007669"/>
    <property type="project" value="InterPro"/>
</dbReference>
<dbReference type="InterPro" id="IPR054363">
    <property type="entry name" value="GH95_cat"/>
</dbReference>
<dbReference type="Pfam" id="PF21307">
    <property type="entry name" value="Glyco_hydro_95_C"/>
    <property type="match status" value="1"/>
</dbReference>
<dbReference type="PANTHER" id="PTHR31084:SF0">
    <property type="entry name" value="ALPHA-L-FUCOSIDASE 2"/>
    <property type="match status" value="1"/>
</dbReference>
<dbReference type="Pfam" id="PF14498">
    <property type="entry name" value="Glyco_hyd_65N_2"/>
    <property type="match status" value="1"/>
</dbReference>
<feature type="chain" id="PRO_5020631935" evidence="1">
    <location>
        <begin position="33"/>
        <end position="855"/>
    </location>
</feature>
<dbReference type="OrthoDB" id="9802600at2"/>
<keyword evidence="1" id="KW-0732">Signal</keyword>
<keyword evidence="6" id="KW-1185">Reference proteome</keyword>
<reference evidence="5 6" key="1">
    <citation type="submission" date="2019-01" db="EMBL/GenBank/DDBJ databases">
        <title>Lacunisphaera sp. strain TWA-58.</title>
        <authorList>
            <person name="Chen W.-M."/>
        </authorList>
    </citation>
    <scope>NUCLEOTIDE SEQUENCE [LARGE SCALE GENOMIC DNA]</scope>
    <source>
        <strain evidence="5 6">TWA-58</strain>
    </source>
</reference>
<dbReference type="GO" id="GO:0005975">
    <property type="term" value="P:carbohydrate metabolic process"/>
    <property type="evidence" value="ECO:0007669"/>
    <property type="project" value="InterPro"/>
</dbReference>
<gene>
    <name evidence="5" type="ORF">ESB00_08510</name>
</gene>
<dbReference type="InterPro" id="IPR008928">
    <property type="entry name" value="6-hairpin_glycosidase_sf"/>
</dbReference>
<protein>
    <submittedName>
        <fullName evidence="5">Glycoside hydrolase family 95 protein</fullName>
    </submittedName>
</protein>
<dbReference type="InterPro" id="IPR013780">
    <property type="entry name" value="Glyco_hydro_b"/>
</dbReference>
<accession>A0A4Q1CA12</accession>
<evidence type="ECO:0000256" key="1">
    <source>
        <dbReference type="SAM" id="SignalP"/>
    </source>
</evidence>
<feature type="domain" description="Glycosyl hydrolase family 95 N-terminal" evidence="2">
    <location>
        <begin position="75"/>
        <end position="316"/>
    </location>
</feature>
<dbReference type="EMBL" id="SDHX01000001">
    <property type="protein sequence ID" value="RXK55907.1"/>
    <property type="molecule type" value="Genomic_DNA"/>
</dbReference>
<dbReference type="InterPro" id="IPR027414">
    <property type="entry name" value="GH95_N_dom"/>
</dbReference>
<dbReference type="PIRSF" id="PIRSF007663">
    <property type="entry name" value="UCP007663"/>
    <property type="match status" value="1"/>
</dbReference>
<dbReference type="InterPro" id="IPR016518">
    <property type="entry name" value="Alpha-L-fucosidase"/>
</dbReference>
<dbReference type="Pfam" id="PF22124">
    <property type="entry name" value="Glyco_hydro_95_cat"/>
    <property type="match status" value="1"/>
</dbReference>
<dbReference type="RefSeq" id="WP_129047273.1">
    <property type="nucleotide sequence ID" value="NZ_SDHX01000001.1"/>
</dbReference>
<evidence type="ECO:0000313" key="5">
    <source>
        <dbReference type="EMBL" id="RXK55907.1"/>
    </source>
</evidence>
<feature type="signal peptide" evidence="1">
    <location>
        <begin position="1"/>
        <end position="32"/>
    </location>
</feature>
<evidence type="ECO:0000259" key="4">
    <source>
        <dbReference type="Pfam" id="PF22124"/>
    </source>
</evidence>
<feature type="domain" description="Alpha fucosidase A-like C-terminal" evidence="3">
    <location>
        <begin position="758"/>
        <end position="851"/>
    </location>
</feature>
<dbReference type="InterPro" id="IPR006311">
    <property type="entry name" value="TAT_signal"/>
</dbReference>
<dbReference type="PROSITE" id="PS51318">
    <property type="entry name" value="TAT"/>
    <property type="match status" value="1"/>
</dbReference>
<dbReference type="InterPro" id="IPR049053">
    <property type="entry name" value="AFCA-like_C"/>
</dbReference>
<name>A0A4Q1CA12_9BACT</name>
<dbReference type="AlphaFoldDB" id="A0A4Q1CA12"/>
<dbReference type="Proteomes" id="UP000290218">
    <property type="component" value="Unassembled WGS sequence"/>
</dbReference>
<organism evidence="5 6">
    <name type="scientific">Oleiharenicola lentus</name>
    <dbReference type="NCBI Taxonomy" id="2508720"/>
    <lineage>
        <taxon>Bacteria</taxon>
        <taxon>Pseudomonadati</taxon>
        <taxon>Verrucomicrobiota</taxon>
        <taxon>Opitutia</taxon>
        <taxon>Opitutales</taxon>
        <taxon>Opitutaceae</taxon>
        <taxon>Oleiharenicola</taxon>
    </lineage>
</organism>
<sequence>MMPPAPALLRRSALSWSLAACALATLLPPAAAQNATPTEEQLVARAIAHGNPENLPGDARLSGQATPPAQLMSWWYRTPATRFWEGVPIATGRFGAMLYGRVKDEIIPFNDETLWTGSPYDAVNPKALPSLPEIRKLIAEEKFGEAAELAANLLSHPLPFVQTYQAMGRLHLRFDGHDEASDYRRDLDLDEAVARVTYRIGGTTYRREAFASYPDQVVVMRLSADQPGSLTFTAGLSSLHTSTTESALGEDTILIQGGVSEPNPEVPSRMRWQGRLRVIADGGTTRIVRDASGTSVRVEQADAVTLILAGATNYVNWNDISADPDARCAGYIRDAARRSFAELKQRHILDYQPLFRACRLDLGGTAAAQDDTTTRMDRIRAGAADPLYTAQYFQFARYLLIADSRPGTMAFNNHNIWLDDLKGRWRGRWTLNINIQECYWPAETTGLPSTVESLFSFIEDLAASGARTARGNYGARGWTAHHGTDVWMNTAMTDRVFHGMAPLMGVWLTQHLWEHYLYNPDPATLRRIYPLLKGAAEFGLDMLVEEPTHRWLVPSPSGSPENGFVLVDGRALLHDGLPNPKEGVRNSITMGCAIDNQLLRDVFTWTLAAARELQVDDALQAELNAALPRLPPHLVRADGTLMEWLKPWKEFDPKHRHVSHLYAFYPSNQITRRGTPELAEAVRKTLVIRDDPAGWTGAWKINLHARLGDAERCYELIRHLQTSISKHPAPEDSDRVPSMEGNQAIQGIAAGMVEMIMQSHAGEIELLPALPRAWATGSLRGLRARGGYGVDVAWRDGRLASAEIRASRDGVCRLRTPQPVIIRNDGEPVTTRAIAAGVIEFDVAAGASYSVSPHN</sequence>
<comment type="caution">
    <text evidence="5">The sequence shown here is derived from an EMBL/GenBank/DDBJ whole genome shotgun (WGS) entry which is preliminary data.</text>
</comment>
<feature type="domain" description="Glycosyl hydrolase family 95 catalytic" evidence="4">
    <location>
        <begin position="339"/>
        <end position="756"/>
    </location>
</feature>